<sequence>MAFVLLGLVYYEQGNLEMAIRNYRRAIARDAECFEAYSNLGNALRDAGRVQEAIHCYDHCISFQPDHPQILSNLGNTYMERNMMSGDAQCYNLNLAVTTGISVPFTNLAVLYMQQGNYRLAISCCNEVLRINPMATDGLVNRGITYVESGKVNEAMQDYTRAIAISPTRADAHELLASAYMMSPNDGTEWGIHIQYEAEHFIDVSSLTFDLTARMINEDQIQILIDLNGYTKGGRSEIFAMQPAPIQVSYMGFPGTTGATYIDYMITDEKLVHLPHCYFVNDYKQKNRNVLYPNSQPKWSDYGLPEDKFIFACFNQLNKMDPEIFTTWGEEALRISLVTDAAAQGLQQNQIIFTDVAMKQEHIKRCSLVDLSLDTPLYNAHTTGTDVPWAGLPMITLPLEKMATRVAGSLCLATGLGDEMIVSSMKEYQEKAVSLALNRPKLKNLTNRHKAVRMSCPLFDTAHWVRNLERSYFKMWNLYCSGQHPQHFKVTENDSEFPFDR</sequence>
<evidence type="ECO:0000256" key="1">
    <source>
        <dbReference type="ARBA" id="ARBA00004922"/>
    </source>
</evidence>
<evidence type="ECO:0000313" key="10">
    <source>
        <dbReference type="EMBL" id="KAK4732929.1"/>
    </source>
</evidence>
<dbReference type="InterPro" id="IPR037919">
    <property type="entry name" value="OGT"/>
</dbReference>
<dbReference type="InterPro" id="IPR011990">
    <property type="entry name" value="TPR-like_helical_dom_sf"/>
</dbReference>
<keyword evidence="11" id="KW-1185">Reference proteome</keyword>
<accession>A0AAV9M6U8</accession>
<comment type="similarity">
    <text evidence="2">Belongs to the glycosyltransferase 41 family. O-GlcNAc transferase subfamily.</text>
</comment>
<dbReference type="EMBL" id="JAWPEI010000003">
    <property type="protein sequence ID" value="KAK4732929.1"/>
    <property type="molecule type" value="Genomic_DNA"/>
</dbReference>
<name>A0AAV9M6U8_9SOLN</name>
<dbReference type="PANTHER" id="PTHR44366:SF1">
    <property type="entry name" value="UDP-N-ACETYLGLUCOSAMINE--PEPTIDE N-ACETYLGLUCOSAMINYLTRANSFERASE 110 KDA SUBUNIT"/>
    <property type="match status" value="1"/>
</dbReference>
<feature type="domain" description="O-GlcNAc transferase C-terminal" evidence="9">
    <location>
        <begin position="146"/>
        <end position="284"/>
    </location>
</feature>
<evidence type="ECO:0000256" key="5">
    <source>
        <dbReference type="ARBA" id="ARBA00022679"/>
    </source>
</evidence>
<dbReference type="EC" id="2.4.1.255" evidence="3"/>
<dbReference type="GO" id="GO:0006493">
    <property type="term" value="P:protein O-linked glycosylation"/>
    <property type="evidence" value="ECO:0007669"/>
    <property type="project" value="InterPro"/>
</dbReference>
<dbReference type="FunFam" id="3.40.50.11380:FF:000003">
    <property type="entry name" value="probable UDP-N-acetylglucosamine--peptide N-acetylglucosaminyltransferase SEC"/>
    <property type="match status" value="1"/>
</dbReference>
<gene>
    <name evidence="10" type="ORF">R3W88_025917</name>
</gene>
<organism evidence="10 11">
    <name type="scientific">Solanum pinnatisectum</name>
    <name type="common">tansyleaf nightshade</name>
    <dbReference type="NCBI Taxonomy" id="50273"/>
    <lineage>
        <taxon>Eukaryota</taxon>
        <taxon>Viridiplantae</taxon>
        <taxon>Streptophyta</taxon>
        <taxon>Embryophyta</taxon>
        <taxon>Tracheophyta</taxon>
        <taxon>Spermatophyta</taxon>
        <taxon>Magnoliopsida</taxon>
        <taxon>eudicotyledons</taxon>
        <taxon>Gunneridae</taxon>
        <taxon>Pentapetalae</taxon>
        <taxon>asterids</taxon>
        <taxon>lamiids</taxon>
        <taxon>Solanales</taxon>
        <taxon>Solanaceae</taxon>
        <taxon>Solanoideae</taxon>
        <taxon>Solaneae</taxon>
        <taxon>Solanum</taxon>
    </lineage>
</organism>
<evidence type="ECO:0000256" key="3">
    <source>
        <dbReference type="ARBA" id="ARBA00011970"/>
    </source>
</evidence>
<keyword evidence="4" id="KW-0328">Glycosyltransferase</keyword>
<comment type="pathway">
    <text evidence="1">Protein modification; protein glycosylation.</text>
</comment>
<dbReference type="Gene3D" id="3.40.50.2000">
    <property type="entry name" value="Glycogen Phosphorylase B"/>
    <property type="match status" value="1"/>
</dbReference>
<dbReference type="Proteomes" id="UP001311915">
    <property type="component" value="Unassembled WGS sequence"/>
</dbReference>
<evidence type="ECO:0000256" key="7">
    <source>
        <dbReference type="ARBA" id="ARBA00022803"/>
    </source>
</evidence>
<evidence type="ECO:0000259" key="9">
    <source>
        <dbReference type="Pfam" id="PF13844"/>
    </source>
</evidence>
<dbReference type="SMART" id="SM00028">
    <property type="entry name" value="TPR"/>
    <property type="match status" value="4"/>
</dbReference>
<dbReference type="PANTHER" id="PTHR44366">
    <property type="entry name" value="UDP-N-ACETYLGLUCOSAMINE--PEPTIDE N-ACETYLGLUCOSAMINYLTRANSFERASE 110 KDA SUBUNIT"/>
    <property type="match status" value="1"/>
</dbReference>
<dbReference type="Pfam" id="PF13844">
    <property type="entry name" value="Glyco_transf_41"/>
    <property type="match status" value="2"/>
</dbReference>
<evidence type="ECO:0000256" key="2">
    <source>
        <dbReference type="ARBA" id="ARBA00005386"/>
    </source>
</evidence>
<feature type="repeat" description="TPR" evidence="8">
    <location>
        <begin position="102"/>
        <end position="135"/>
    </location>
</feature>
<protein>
    <recommendedName>
        <fullName evidence="3">protein O-GlcNAc transferase</fullName>
        <ecNumber evidence="3">2.4.1.255</ecNumber>
    </recommendedName>
</protein>
<dbReference type="GO" id="GO:0097363">
    <property type="term" value="F:protein O-acetylglucosaminyltransferase activity"/>
    <property type="evidence" value="ECO:0007669"/>
    <property type="project" value="UniProtKB-EC"/>
</dbReference>
<proteinExistence type="inferred from homology"/>
<dbReference type="InterPro" id="IPR019734">
    <property type="entry name" value="TPR_rpt"/>
</dbReference>
<dbReference type="Pfam" id="PF00515">
    <property type="entry name" value="TPR_1"/>
    <property type="match status" value="1"/>
</dbReference>
<evidence type="ECO:0000256" key="4">
    <source>
        <dbReference type="ARBA" id="ARBA00022676"/>
    </source>
</evidence>
<feature type="repeat" description="TPR" evidence="8">
    <location>
        <begin position="136"/>
        <end position="169"/>
    </location>
</feature>
<dbReference type="InterPro" id="IPR029489">
    <property type="entry name" value="OGT/SEC/SPY_C"/>
</dbReference>
<dbReference type="SUPFAM" id="SSF48452">
    <property type="entry name" value="TPR-like"/>
    <property type="match status" value="1"/>
</dbReference>
<dbReference type="AlphaFoldDB" id="A0AAV9M6U8"/>
<keyword evidence="7 8" id="KW-0802">TPR repeat</keyword>
<dbReference type="Pfam" id="PF13432">
    <property type="entry name" value="TPR_16"/>
    <property type="match status" value="1"/>
</dbReference>
<comment type="caution">
    <text evidence="10">The sequence shown here is derived from an EMBL/GenBank/DDBJ whole genome shotgun (WGS) entry which is preliminary data.</text>
</comment>
<dbReference type="Gene3D" id="1.25.40.10">
    <property type="entry name" value="Tetratricopeptide repeat domain"/>
    <property type="match status" value="2"/>
</dbReference>
<keyword evidence="5" id="KW-0808">Transferase</keyword>
<reference evidence="10 11" key="1">
    <citation type="submission" date="2023-10" db="EMBL/GenBank/DDBJ databases">
        <title>Genome-Wide Identification Analysis in wild type Solanum Pinnatisectum Reveals Some Genes Defensing Phytophthora Infestans.</title>
        <authorList>
            <person name="Sun C."/>
        </authorList>
    </citation>
    <scope>NUCLEOTIDE SEQUENCE [LARGE SCALE GENOMIC DNA]</scope>
    <source>
        <strain evidence="10">LQN</strain>
        <tissue evidence="10">Leaf</tissue>
    </source>
</reference>
<evidence type="ECO:0000256" key="8">
    <source>
        <dbReference type="PROSITE-ProRule" id="PRU00339"/>
    </source>
</evidence>
<dbReference type="Gene3D" id="3.40.50.11380">
    <property type="match status" value="1"/>
</dbReference>
<keyword evidence="6" id="KW-0677">Repeat</keyword>
<evidence type="ECO:0000313" key="11">
    <source>
        <dbReference type="Proteomes" id="UP001311915"/>
    </source>
</evidence>
<feature type="domain" description="O-GlcNAc transferase C-terminal" evidence="9">
    <location>
        <begin position="300"/>
        <end position="468"/>
    </location>
</feature>
<dbReference type="PROSITE" id="PS50005">
    <property type="entry name" value="TPR"/>
    <property type="match status" value="3"/>
</dbReference>
<evidence type="ECO:0000256" key="6">
    <source>
        <dbReference type="ARBA" id="ARBA00022737"/>
    </source>
</evidence>
<feature type="repeat" description="TPR" evidence="8">
    <location>
        <begin position="34"/>
        <end position="67"/>
    </location>
</feature>